<dbReference type="EMBL" id="CP014504">
    <property type="protein sequence ID" value="AMP98117.1"/>
    <property type="molecule type" value="Genomic_DNA"/>
</dbReference>
<dbReference type="AlphaFoldDB" id="A0A127VA78"/>
<name>A0A127VA78_9SPHI</name>
<keyword evidence="2" id="KW-1185">Reference proteome</keyword>
<sequence length="183" mass="21154">MLSYSLIDTLKTTLQKSKVQKLASIAGKQTFSVQELIDITFHQDEQIAFRAAWILENIFSLHQDRFFPHATYFLFKFPAQNNLSARRHYSKILALMTKKSASAALKELLANYDTEALVNTVFSWLIDEEVPVAIKSHCLNILANLSIKHSWIKEELIQTMDFLIDKESIGFYSKVKQIRKQLK</sequence>
<proteinExistence type="predicted"/>
<accession>A0A127VA78</accession>
<evidence type="ECO:0008006" key="3">
    <source>
        <dbReference type="Google" id="ProtNLM"/>
    </source>
</evidence>
<gene>
    <name evidence="1" type="ORF">AY601_1193</name>
</gene>
<reference evidence="1 2" key="1">
    <citation type="submission" date="2016-03" db="EMBL/GenBank/DDBJ databases">
        <title>Complete genome sequence of Pedobacter cryoconitis PAMC 27485.</title>
        <authorList>
            <person name="Lee J."/>
            <person name="Kim O.-S."/>
        </authorList>
    </citation>
    <scope>NUCLEOTIDE SEQUENCE [LARGE SCALE GENOMIC DNA]</scope>
    <source>
        <strain evidence="1 2">PAMC 27485</strain>
    </source>
</reference>
<organism evidence="1 2">
    <name type="scientific">Pedobacter cryoconitis</name>
    <dbReference type="NCBI Taxonomy" id="188932"/>
    <lineage>
        <taxon>Bacteria</taxon>
        <taxon>Pseudomonadati</taxon>
        <taxon>Bacteroidota</taxon>
        <taxon>Sphingobacteriia</taxon>
        <taxon>Sphingobacteriales</taxon>
        <taxon>Sphingobacteriaceae</taxon>
        <taxon>Pedobacter</taxon>
    </lineage>
</organism>
<dbReference type="OrthoDB" id="979487at2"/>
<dbReference type="PATRIC" id="fig|188932.3.peg.1233"/>
<dbReference type="KEGG" id="pcm:AY601_1193"/>
<dbReference type="Proteomes" id="UP000071561">
    <property type="component" value="Chromosome"/>
</dbReference>
<dbReference type="InterPro" id="IPR016024">
    <property type="entry name" value="ARM-type_fold"/>
</dbReference>
<dbReference type="SUPFAM" id="SSF48371">
    <property type="entry name" value="ARM repeat"/>
    <property type="match status" value="1"/>
</dbReference>
<dbReference type="RefSeq" id="WP_068397826.1">
    <property type="nucleotide sequence ID" value="NZ_CP014504.1"/>
</dbReference>
<evidence type="ECO:0000313" key="2">
    <source>
        <dbReference type="Proteomes" id="UP000071561"/>
    </source>
</evidence>
<evidence type="ECO:0000313" key="1">
    <source>
        <dbReference type="EMBL" id="AMP98117.1"/>
    </source>
</evidence>
<protein>
    <recommendedName>
        <fullName evidence="3">HEAT repeat domain-containing protein</fullName>
    </recommendedName>
</protein>